<evidence type="ECO:0000313" key="3">
    <source>
        <dbReference type="Proteomes" id="UP000244880"/>
    </source>
</evidence>
<dbReference type="CDD" id="cd05403">
    <property type="entry name" value="NT_KNTase_like"/>
    <property type="match status" value="1"/>
</dbReference>
<evidence type="ECO:0000313" key="2">
    <source>
        <dbReference type="EMBL" id="SPH22534.1"/>
    </source>
</evidence>
<organism evidence="2 3">
    <name type="scientific">Ascidiaceihabitans donghaensis</name>
    <dbReference type="NCBI Taxonomy" id="1510460"/>
    <lineage>
        <taxon>Bacteria</taxon>
        <taxon>Pseudomonadati</taxon>
        <taxon>Pseudomonadota</taxon>
        <taxon>Alphaproteobacteria</taxon>
        <taxon>Rhodobacterales</taxon>
        <taxon>Paracoccaceae</taxon>
        <taxon>Ascidiaceihabitans</taxon>
    </lineage>
</organism>
<dbReference type="EMBL" id="OMOR01000001">
    <property type="protein sequence ID" value="SPH22534.1"/>
    <property type="molecule type" value="Genomic_DNA"/>
</dbReference>
<reference evidence="2 3" key="1">
    <citation type="submission" date="2018-03" db="EMBL/GenBank/DDBJ databases">
        <authorList>
            <person name="Keele B.F."/>
        </authorList>
    </citation>
    <scope>NUCLEOTIDE SEQUENCE [LARGE SCALE GENOMIC DNA]</scope>
    <source>
        <strain evidence="2 3">CECT 8599</strain>
    </source>
</reference>
<protein>
    <recommendedName>
        <fullName evidence="1">Polymerase nucleotidyl transferase domain-containing protein</fullName>
    </recommendedName>
</protein>
<gene>
    <name evidence="2" type="ORF">ASD8599_03278</name>
</gene>
<dbReference type="Proteomes" id="UP000244880">
    <property type="component" value="Unassembled WGS sequence"/>
</dbReference>
<dbReference type="Pfam" id="PF01909">
    <property type="entry name" value="NTP_transf_2"/>
    <property type="match status" value="1"/>
</dbReference>
<dbReference type="SUPFAM" id="SSF81301">
    <property type="entry name" value="Nucleotidyltransferase"/>
    <property type="match status" value="1"/>
</dbReference>
<sequence length="296" mass="33199">MQRCAGAFFVMYPVDMLMAQQHRMQMMNHQSVIETITTSLRDEPEISGLFLGGSYGNGLADAYSDIDFILVSDTGATDEIAQLWRKAIAQTGEIVLWWDRTTVPVLINAITADWTRTDVLILKPEQLGGYAQNTLKPLFDHAGLFDTLKESVPPVAPNPKRLRYQYEEFIRILGLLHLAAGREEYINGVLGVFHLRNMLVELLITQTNAPHRGGMLHLNRLLSASQKALLTGLPAPLVSRAGMIEAHLAYAAAYLPRAREQAKTSGVEWPERFETVTWDRLEKTLGIKRPYDPENA</sequence>
<dbReference type="InterPro" id="IPR002934">
    <property type="entry name" value="Polymerase_NTP_transf_dom"/>
</dbReference>
<dbReference type="AlphaFoldDB" id="A0A2R8BHG1"/>
<dbReference type="InterPro" id="IPR043519">
    <property type="entry name" value="NT_sf"/>
</dbReference>
<name>A0A2R8BHG1_9RHOB</name>
<dbReference type="Gene3D" id="3.30.460.10">
    <property type="entry name" value="Beta Polymerase, domain 2"/>
    <property type="match status" value="1"/>
</dbReference>
<accession>A0A2R8BHG1</accession>
<proteinExistence type="predicted"/>
<feature type="domain" description="Polymerase nucleotidyl transferase" evidence="1">
    <location>
        <begin position="35"/>
        <end position="77"/>
    </location>
</feature>
<evidence type="ECO:0000259" key="1">
    <source>
        <dbReference type="Pfam" id="PF01909"/>
    </source>
</evidence>
<keyword evidence="3" id="KW-1185">Reference proteome</keyword>
<dbReference type="GO" id="GO:0016779">
    <property type="term" value="F:nucleotidyltransferase activity"/>
    <property type="evidence" value="ECO:0007669"/>
    <property type="project" value="InterPro"/>
</dbReference>